<dbReference type="SUPFAM" id="SSF52540">
    <property type="entry name" value="P-loop containing nucleoside triphosphate hydrolases"/>
    <property type="match status" value="1"/>
</dbReference>
<keyword evidence="14" id="KW-0469">Meiosis</keyword>
<proteinExistence type="inferred from homology"/>
<evidence type="ECO:0000259" key="16">
    <source>
        <dbReference type="PROSITE" id="PS50304"/>
    </source>
</evidence>
<dbReference type="GO" id="GO:0005737">
    <property type="term" value="C:cytoplasm"/>
    <property type="evidence" value="ECO:0007669"/>
    <property type="project" value="UniProtKB-SubCell"/>
</dbReference>
<evidence type="ECO:0000256" key="12">
    <source>
        <dbReference type="ARBA" id="ARBA00022871"/>
    </source>
</evidence>
<dbReference type="GO" id="GO:0003724">
    <property type="term" value="F:RNA helicase activity"/>
    <property type="evidence" value="ECO:0007669"/>
    <property type="project" value="UniProtKB-EC"/>
</dbReference>
<accession>A0A9P0KVM4</accession>
<keyword evidence="7" id="KW-0547">Nucleotide-binding</keyword>
<dbReference type="SMART" id="SM00490">
    <property type="entry name" value="HELICc"/>
    <property type="match status" value="1"/>
</dbReference>
<comment type="subcellular location">
    <subcellularLocation>
        <location evidence="1">Cytoplasm</location>
    </subcellularLocation>
</comment>
<dbReference type="InterPro" id="IPR014001">
    <property type="entry name" value="Helicase_ATP-bd"/>
</dbReference>
<dbReference type="EC" id="3.6.4.13" evidence="3"/>
<keyword evidence="8" id="KW-0221">Differentiation</keyword>
<comment type="caution">
    <text evidence="19">The sequence shown here is derived from an EMBL/GenBank/DDBJ whole genome shotgun (WGS) entry which is preliminary data.</text>
</comment>
<dbReference type="CDD" id="cd20379">
    <property type="entry name" value="Tudor_dTUD-like"/>
    <property type="match status" value="1"/>
</dbReference>
<dbReference type="Gene3D" id="2.40.50.90">
    <property type="match status" value="1"/>
</dbReference>
<dbReference type="InterPro" id="IPR011545">
    <property type="entry name" value="DEAD/DEAH_box_helicase_dom"/>
</dbReference>
<dbReference type="Pfam" id="PF21010">
    <property type="entry name" value="HA2_C"/>
    <property type="match status" value="1"/>
</dbReference>
<keyword evidence="11" id="KW-0067">ATP-binding</keyword>
<comment type="similarity">
    <text evidence="2">Belongs to the DEAD box helicase family. DEAH subfamily.</text>
</comment>
<dbReference type="GO" id="GO:0003723">
    <property type="term" value="F:RNA binding"/>
    <property type="evidence" value="ECO:0007669"/>
    <property type="project" value="TreeGrafter"/>
</dbReference>
<dbReference type="SMART" id="SM00847">
    <property type="entry name" value="HA2"/>
    <property type="match status" value="1"/>
</dbReference>
<keyword evidence="20" id="KW-1185">Reference proteome</keyword>
<evidence type="ECO:0000259" key="18">
    <source>
        <dbReference type="PROSITE" id="PS51194"/>
    </source>
</evidence>
<dbReference type="Gene3D" id="2.30.30.140">
    <property type="match status" value="1"/>
</dbReference>
<evidence type="ECO:0000259" key="17">
    <source>
        <dbReference type="PROSITE" id="PS51192"/>
    </source>
</evidence>
<dbReference type="InterPro" id="IPR007502">
    <property type="entry name" value="Helicase-assoc_dom"/>
</dbReference>
<dbReference type="PANTHER" id="PTHR18934:SF113">
    <property type="entry name" value="ATP-DEPENDENT RNA HELICASE TDRD9"/>
    <property type="match status" value="1"/>
</dbReference>
<dbReference type="Pfam" id="PF00271">
    <property type="entry name" value="Helicase_C"/>
    <property type="match status" value="1"/>
</dbReference>
<feature type="domain" description="Helicase ATP-binding" evidence="17">
    <location>
        <begin position="113"/>
        <end position="279"/>
    </location>
</feature>
<dbReference type="InterPro" id="IPR027417">
    <property type="entry name" value="P-loop_NTPase"/>
</dbReference>
<dbReference type="PANTHER" id="PTHR18934">
    <property type="entry name" value="ATP-DEPENDENT RNA HELICASE"/>
    <property type="match status" value="1"/>
</dbReference>
<organism evidence="19 20">
    <name type="scientific">Acanthoscelides obtectus</name>
    <name type="common">Bean weevil</name>
    <name type="synonym">Bruchus obtectus</name>
    <dbReference type="NCBI Taxonomy" id="200917"/>
    <lineage>
        <taxon>Eukaryota</taxon>
        <taxon>Metazoa</taxon>
        <taxon>Ecdysozoa</taxon>
        <taxon>Arthropoda</taxon>
        <taxon>Hexapoda</taxon>
        <taxon>Insecta</taxon>
        <taxon>Pterygota</taxon>
        <taxon>Neoptera</taxon>
        <taxon>Endopterygota</taxon>
        <taxon>Coleoptera</taxon>
        <taxon>Polyphaga</taxon>
        <taxon>Cucujiformia</taxon>
        <taxon>Chrysomeloidea</taxon>
        <taxon>Chrysomelidae</taxon>
        <taxon>Bruchinae</taxon>
        <taxon>Bruchini</taxon>
        <taxon>Acanthoscelides</taxon>
    </lineage>
</organism>
<dbReference type="OrthoDB" id="66977at2759"/>
<dbReference type="Proteomes" id="UP001152888">
    <property type="component" value="Unassembled WGS sequence"/>
</dbReference>
<dbReference type="GO" id="GO:0031047">
    <property type="term" value="P:regulatory ncRNA-mediated gene silencing"/>
    <property type="evidence" value="ECO:0007669"/>
    <property type="project" value="UniProtKB-KW"/>
</dbReference>
<evidence type="ECO:0000256" key="10">
    <source>
        <dbReference type="ARBA" id="ARBA00022806"/>
    </source>
</evidence>
<comment type="catalytic activity">
    <reaction evidence="15">
        <text>ATP + H2O = ADP + phosphate + H(+)</text>
        <dbReference type="Rhea" id="RHEA:13065"/>
        <dbReference type="ChEBI" id="CHEBI:15377"/>
        <dbReference type="ChEBI" id="CHEBI:15378"/>
        <dbReference type="ChEBI" id="CHEBI:30616"/>
        <dbReference type="ChEBI" id="CHEBI:43474"/>
        <dbReference type="ChEBI" id="CHEBI:456216"/>
        <dbReference type="EC" id="3.6.4.13"/>
    </reaction>
</comment>
<dbReference type="PROSITE" id="PS51192">
    <property type="entry name" value="HELICASE_ATP_BIND_1"/>
    <property type="match status" value="1"/>
</dbReference>
<dbReference type="PROSITE" id="PS50304">
    <property type="entry name" value="TUDOR"/>
    <property type="match status" value="1"/>
</dbReference>
<protein>
    <recommendedName>
        <fullName evidence="4">Probable ATP-dependent RNA helicase spindle-E</fullName>
        <ecNumber evidence="3">3.6.4.13</ecNumber>
    </recommendedName>
</protein>
<evidence type="ECO:0000256" key="13">
    <source>
        <dbReference type="ARBA" id="ARBA00023158"/>
    </source>
</evidence>
<keyword evidence="6" id="KW-0963">Cytoplasm</keyword>
<evidence type="ECO:0000256" key="3">
    <source>
        <dbReference type="ARBA" id="ARBA00012552"/>
    </source>
</evidence>
<gene>
    <name evidence="19" type="ORF">ACAOBT_LOCUS14428</name>
</gene>
<name>A0A9P0KVM4_ACAOB</name>
<dbReference type="InterPro" id="IPR035437">
    <property type="entry name" value="SNase_OB-fold_sf"/>
</dbReference>
<evidence type="ECO:0000256" key="1">
    <source>
        <dbReference type="ARBA" id="ARBA00004496"/>
    </source>
</evidence>
<evidence type="ECO:0000313" key="20">
    <source>
        <dbReference type="Proteomes" id="UP001152888"/>
    </source>
</evidence>
<keyword evidence="10" id="KW-0347">Helicase</keyword>
<keyword evidence="13" id="KW-0943">RNA-mediated gene silencing</keyword>
<keyword evidence="9" id="KW-0378">Hydrolase</keyword>
<dbReference type="EMBL" id="CAKOFQ010006907">
    <property type="protein sequence ID" value="CAH1981342.1"/>
    <property type="molecule type" value="Genomic_DNA"/>
</dbReference>
<evidence type="ECO:0000256" key="14">
    <source>
        <dbReference type="ARBA" id="ARBA00023254"/>
    </source>
</evidence>
<evidence type="ECO:0000256" key="15">
    <source>
        <dbReference type="ARBA" id="ARBA00047984"/>
    </source>
</evidence>
<dbReference type="GO" id="GO:0005524">
    <property type="term" value="F:ATP binding"/>
    <property type="evidence" value="ECO:0007669"/>
    <property type="project" value="UniProtKB-KW"/>
</dbReference>
<evidence type="ECO:0000256" key="4">
    <source>
        <dbReference type="ARBA" id="ARBA00013352"/>
    </source>
</evidence>
<evidence type="ECO:0000256" key="9">
    <source>
        <dbReference type="ARBA" id="ARBA00022801"/>
    </source>
</evidence>
<evidence type="ECO:0000256" key="6">
    <source>
        <dbReference type="ARBA" id="ARBA00022490"/>
    </source>
</evidence>
<dbReference type="GO" id="GO:0007283">
    <property type="term" value="P:spermatogenesis"/>
    <property type="evidence" value="ECO:0007669"/>
    <property type="project" value="UniProtKB-KW"/>
</dbReference>
<keyword evidence="12" id="KW-0744">Spermatogenesis</keyword>
<sequence>MNQLLAAYDKKIVMPSGKVDGHIAVDDEDFSSSESEEDDGDIDQYEHEYVYQEMRRYGKCAVEADDESGMSSVDGVAGMEYKNNPLSVYQNYRFNATLVKKELPIDSFKQKMLDLIKVNSVLVIQGPTGCGKTTQVPQYILDDCRERQEFCNIAVTQPRKIATINVAKRVCEERGWTLGTVCGYQVGLEKKVSNDNLITYMTTGVLLQKLIQNRTLHQYTHVIIDEVHERNQDLDFLLIIIRRFLFTNSSKTKVILMSATIEAQEFSHYFRSQGPSMSIPAPIIYVKKQSSYKKHFFYLEHLKPIHDLTETTFDLDRPEISEGIWNMFTSLVNIMDRLDDRDAVTGKQIIGSVLVFLPGINEIEEAHSRLLRYASEKKPRGAEGGYIEWTILPLHSSLPNDDQALVFQPAKPSHRKIILSTNIAESSITVPDSFYVIDFCLTKVMTVDPVTKYMSLKLEWASHTNCEQRAGRVGRVGDGRVYRLVSSEFYKKMPEKSIPEMLRAPLERVVLQSKMLNLNDTPRQILALALNPPNLKNIEMTIFGLKEMGGLLQTCRGTYTASDGDITFLGHIMANLPIDCRLSKLILLGYLFSCLEDAIIMAAGCTIQNIFSIPFQQRLDAYKKLLMWADGSYSDLIALLNVFQVWRSCKRDNQFENFHAEYRWCQRNLISLKGLREWSMLVTELTQRLERMNIQMIPGQARLKHDEKPFILKIIAAGAFYPNFFIRDPDAAQLKERDAVKIVGGRNPFKTIYFMGMDPRQPGPLYIRAIKDMLSDSDESKANMEVGFDGSTKIYIEFKKFDQREQITVSVNGRQMITDSIPTRIPKEVYEAIRKRQLRYEFAIKVLPEDDAWKWVKDHNIKLNSTFQAMEISSSSDSDRDSISSYGQDEYSPVPTLDVEHITIKISEFVDASHFWVNCYESENHLAQVDQILNKTVLRSVVEVRDKVAVGKRYAARFQDDNLFYRCQVLSLTKTTAQVMFIDYGNIQVVNTDDLYLLPNNPICKVAPLSLECVLHGVQPSRRMNPNGVWSDNLNMYWKRQLVGILLYGRVHSVVDNVAYIVIYKRQREESSVNDIMLKLGHADPAAESFLSKTDHERRKMVMSSANPTGEAARFRFDKVINYSDFETPQLHGAHYRRVPLKGPFNPLEMKIFGCLQSSGNKTVEVEGQSVNTVLLDSDPQDQHTRLLVASSVNQTTQGDRLRLRQTTLMPNIPGLPMLLMLIFCPTMEVKVTEDGTRVASILCGLGFNKYTKKALYPAHDLCLILDTELTADEITAVNVIRFYLNQGVNLMQEISNNMSSQEEMIATQQALKRNILDLIYADRVVIPRKTVKHANVWGQTDNKLMVLKPNVADEVEDIWPLHWFVKLKQSDKFSEDVPTNLDDMDQMARNMIPMQQIECCLCREVSFTIYELRLHLASETHQQRKAEYMASLEYDAKDFD</sequence>
<dbReference type="Gene3D" id="1.20.120.1080">
    <property type="match status" value="1"/>
</dbReference>
<evidence type="ECO:0000256" key="7">
    <source>
        <dbReference type="ARBA" id="ARBA00022741"/>
    </source>
</evidence>
<evidence type="ECO:0000256" key="2">
    <source>
        <dbReference type="ARBA" id="ARBA00008792"/>
    </source>
</evidence>
<evidence type="ECO:0000313" key="19">
    <source>
        <dbReference type="EMBL" id="CAH1981342.1"/>
    </source>
</evidence>
<dbReference type="Pfam" id="PF00270">
    <property type="entry name" value="DEAD"/>
    <property type="match status" value="1"/>
</dbReference>
<evidence type="ECO:0000256" key="8">
    <source>
        <dbReference type="ARBA" id="ARBA00022782"/>
    </source>
</evidence>
<dbReference type="GO" id="GO:0016787">
    <property type="term" value="F:hydrolase activity"/>
    <property type="evidence" value="ECO:0007669"/>
    <property type="project" value="UniProtKB-KW"/>
</dbReference>
<dbReference type="InterPro" id="IPR001650">
    <property type="entry name" value="Helicase_C-like"/>
</dbReference>
<dbReference type="GO" id="GO:0030154">
    <property type="term" value="P:cell differentiation"/>
    <property type="evidence" value="ECO:0007669"/>
    <property type="project" value="UniProtKB-KW"/>
</dbReference>
<dbReference type="CDD" id="cd18791">
    <property type="entry name" value="SF2_C_RHA"/>
    <property type="match status" value="1"/>
</dbReference>
<dbReference type="PROSITE" id="PS51194">
    <property type="entry name" value="HELICASE_CTER"/>
    <property type="match status" value="1"/>
</dbReference>
<evidence type="ECO:0000256" key="11">
    <source>
        <dbReference type="ARBA" id="ARBA00022840"/>
    </source>
</evidence>
<dbReference type="Gene3D" id="3.40.50.300">
    <property type="entry name" value="P-loop containing nucleotide triphosphate hydrolases"/>
    <property type="match status" value="2"/>
</dbReference>
<dbReference type="SMART" id="SM00333">
    <property type="entry name" value="TUDOR"/>
    <property type="match status" value="1"/>
</dbReference>
<dbReference type="Pfam" id="PF00567">
    <property type="entry name" value="TUDOR"/>
    <property type="match status" value="1"/>
</dbReference>
<dbReference type="GO" id="GO:0051321">
    <property type="term" value="P:meiotic cell cycle"/>
    <property type="evidence" value="ECO:0007669"/>
    <property type="project" value="UniProtKB-KW"/>
</dbReference>
<dbReference type="InterPro" id="IPR002999">
    <property type="entry name" value="Tudor"/>
</dbReference>
<dbReference type="SUPFAM" id="SSF63748">
    <property type="entry name" value="Tudor/PWWP/MBT"/>
    <property type="match status" value="1"/>
</dbReference>
<keyword evidence="5" id="KW-0217">Developmental protein</keyword>
<dbReference type="SMART" id="SM00487">
    <property type="entry name" value="DEXDc"/>
    <property type="match status" value="1"/>
</dbReference>
<reference evidence="19" key="1">
    <citation type="submission" date="2022-03" db="EMBL/GenBank/DDBJ databases">
        <authorList>
            <person name="Sayadi A."/>
        </authorList>
    </citation>
    <scope>NUCLEOTIDE SEQUENCE</scope>
</reference>
<feature type="domain" description="Helicase C-terminal" evidence="18">
    <location>
        <begin position="330"/>
        <end position="517"/>
    </location>
</feature>
<feature type="domain" description="Tudor" evidence="16">
    <location>
        <begin position="947"/>
        <end position="1005"/>
    </location>
</feature>
<evidence type="ECO:0000256" key="5">
    <source>
        <dbReference type="ARBA" id="ARBA00022473"/>
    </source>
</evidence>